<evidence type="ECO:0000256" key="1">
    <source>
        <dbReference type="SAM" id="Phobius"/>
    </source>
</evidence>
<name>A0A5N5D8P6_9PEZI</name>
<feature type="transmembrane region" description="Helical" evidence="1">
    <location>
        <begin position="78"/>
        <end position="97"/>
    </location>
</feature>
<feature type="transmembrane region" description="Helical" evidence="1">
    <location>
        <begin position="211"/>
        <end position="235"/>
    </location>
</feature>
<feature type="transmembrane region" description="Helical" evidence="1">
    <location>
        <begin position="24"/>
        <end position="47"/>
    </location>
</feature>
<accession>A0A5N5D8P6</accession>
<dbReference type="EMBL" id="VCHE01000049">
    <property type="protein sequence ID" value="KAB2574021.1"/>
    <property type="molecule type" value="Genomic_DNA"/>
</dbReference>
<protein>
    <recommendedName>
        <fullName evidence="4">TLC domain-containing protein</fullName>
    </recommendedName>
</protein>
<evidence type="ECO:0008006" key="4">
    <source>
        <dbReference type="Google" id="ProtNLM"/>
    </source>
</evidence>
<keyword evidence="3" id="KW-1185">Reference proteome</keyword>
<feature type="transmembrane region" description="Helical" evidence="1">
    <location>
        <begin position="117"/>
        <end position="135"/>
    </location>
</feature>
<evidence type="ECO:0000313" key="2">
    <source>
        <dbReference type="EMBL" id="KAB2574021.1"/>
    </source>
</evidence>
<sequence>MWHHLTSRKAPHVVHLESSYVSNLASYAGIILVVCLVIIFLFRMYVFEGFLLKRLYRTIYTQMNDTVRRGFVNHHVAGSIKIVLLATAIYPFIAVAFGHSGMQAPIVPHSRVTMGDVLVVCSQIFIGMYVFELFYRTKISPVSVLHHIGAILIAQSAVMMSLDPKHQKDAALEFVLCFVWGAFDVIAEFLPHIAIILYRVYNDDHEFLAKVFKVACFTELAGTTIETAVVMYLFGSLWHKWTLALKIATPILHVLFSAAQIWGAIIFRRMWKHQESLINEKNSETEPSP</sequence>
<organism evidence="2 3">
    <name type="scientific">Lasiodiplodia theobromae</name>
    <dbReference type="NCBI Taxonomy" id="45133"/>
    <lineage>
        <taxon>Eukaryota</taxon>
        <taxon>Fungi</taxon>
        <taxon>Dikarya</taxon>
        <taxon>Ascomycota</taxon>
        <taxon>Pezizomycotina</taxon>
        <taxon>Dothideomycetes</taxon>
        <taxon>Dothideomycetes incertae sedis</taxon>
        <taxon>Botryosphaeriales</taxon>
        <taxon>Botryosphaeriaceae</taxon>
        <taxon>Lasiodiplodia</taxon>
    </lineage>
</organism>
<reference evidence="2 3" key="1">
    <citation type="journal article" date="2019" name="Sci. Rep.">
        <title>A multi-omics analysis of the grapevine pathogen Lasiodiplodia theobromae reveals that temperature affects the expression of virulence- and pathogenicity-related genes.</title>
        <authorList>
            <person name="Felix C."/>
            <person name="Meneses R."/>
            <person name="Goncalves M.F.M."/>
            <person name="Tilleman L."/>
            <person name="Duarte A.S."/>
            <person name="Jorrin-Novo J.V."/>
            <person name="Van de Peer Y."/>
            <person name="Deforce D."/>
            <person name="Van Nieuwerburgh F."/>
            <person name="Esteves A.C."/>
            <person name="Alves A."/>
        </authorList>
    </citation>
    <scope>NUCLEOTIDE SEQUENCE [LARGE SCALE GENOMIC DNA]</scope>
    <source>
        <strain evidence="2 3">LA-SOL3</strain>
    </source>
</reference>
<evidence type="ECO:0000313" key="3">
    <source>
        <dbReference type="Proteomes" id="UP000325902"/>
    </source>
</evidence>
<dbReference type="AlphaFoldDB" id="A0A5N5D8P6"/>
<dbReference type="Proteomes" id="UP000325902">
    <property type="component" value="Unassembled WGS sequence"/>
</dbReference>
<keyword evidence="1" id="KW-0812">Transmembrane</keyword>
<dbReference type="OrthoDB" id="10010954at2759"/>
<proteinExistence type="predicted"/>
<keyword evidence="1" id="KW-0472">Membrane</keyword>
<feature type="transmembrane region" description="Helical" evidence="1">
    <location>
        <begin position="142"/>
        <end position="162"/>
    </location>
</feature>
<feature type="transmembrane region" description="Helical" evidence="1">
    <location>
        <begin position="247"/>
        <end position="267"/>
    </location>
</feature>
<feature type="transmembrane region" description="Helical" evidence="1">
    <location>
        <begin position="174"/>
        <end position="199"/>
    </location>
</feature>
<comment type="caution">
    <text evidence="2">The sequence shown here is derived from an EMBL/GenBank/DDBJ whole genome shotgun (WGS) entry which is preliminary data.</text>
</comment>
<keyword evidence="1" id="KW-1133">Transmembrane helix</keyword>
<gene>
    <name evidence="2" type="ORF">DBV05_g7285</name>
</gene>